<sequence length="177" mass="18561">MQKNIKTFIAVTISLVVVIGFFWFGLSGMFSSADTATEGAGQPATVGLPLSESSVTPDAFRTEASGLQIADFRVGTGEEIVVGQTIAVHYVGTFVDGTQFDSSVDRAQPLVFVFGTQQVISGMDAGLAGMRVGGIRRIIIPPELAYGANGVKGPDGEYVIPPQTALVFDVQLMGISK</sequence>
<dbReference type="PANTHER" id="PTHR43811">
    <property type="entry name" value="FKBP-TYPE PEPTIDYL-PROLYL CIS-TRANS ISOMERASE FKPA"/>
    <property type="match status" value="1"/>
</dbReference>
<gene>
    <name evidence="9" type="ORF">A3C06_03415</name>
</gene>
<dbReference type="FunFam" id="3.10.50.40:FF:000006">
    <property type="entry name" value="Peptidyl-prolyl cis-trans isomerase"/>
    <property type="match status" value="1"/>
</dbReference>
<evidence type="ECO:0000256" key="7">
    <source>
        <dbReference type="SAM" id="Phobius"/>
    </source>
</evidence>
<protein>
    <recommendedName>
        <fullName evidence="6">Peptidyl-prolyl cis-trans isomerase</fullName>
        <ecNumber evidence="6">5.2.1.8</ecNumber>
    </recommendedName>
</protein>
<dbReference type="EC" id="5.2.1.8" evidence="6"/>
<dbReference type="PANTHER" id="PTHR43811:SF19">
    <property type="entry name" value="39 KDA FK506-BINDING NUCLEAR PROTEIN"/>
    <property type="match status" value="1"/>
</dbReference>
<dbReference type="GO" id="GO:0003755">
    <property type="term" value="F:peptidyl-prolyl cis-trans isomerase activity"/>
    <property type="evidence" value="ECO:0007669"/>
    <property type="project" value="UniProtKB-UniRule"/>
</dbReference>
<evidence type="ECO:0000313" key="9">
    <source>
        <dbReference type="EMBL" id="OHA27465.1"/>
    </source>
</evidence>
<dbReference type="InterPro" id="IPR001179">
    <property type="entry name" value="PPIase_FKBP_dom"/>
</dbReference>
<dbReference type="InterPro" id="IPR046357">
    <property type="entry name" value="PPIase_dom_sf"/>
</dbReference>
<reference evidence="9 10" key="1">
    <citation type="journal article" date="2016" name="Nat. Commun.">
        <title>Thousands of microbial genomes shed light on interconnected biogeochemical processes in an aquifer system.</title>
        <authorList>
            <person name="Anantharaman K."/>
            <person name="Brown C.T."/>
            <person name="Hug L.A."/>
            <person name="Sharon I."/>
            <person name="Castelle C.J."/>
            <person name="Probst A.J."/>
            <person name="Thomas B.C."/>
            <person name="Singh A."/>
            <person name="Wilkins M.J."/>
            <person name="Karaoz U."/>
            <person name="Brodie E.L."/>
            <person name="Williams K.H."/>
            <person name="Hubbard S.S."/>
            <person name="Banfield J.F."/>
        </authorList>
    </citation>
    <scope>NUCLEOTIDE SEQUENCE [LARGE SCALE GENOMIC DNA]</scope>
</reference>
<name>A0A1G2MUF5_9BACT</name>
<dbReference type="AlphaFoldDB" id="A0A1G2MUF5"/>
<evidence type="ECO:0000259" key="8">
    <source>
        <dbReference type="PROSITE" id="PS50059"/>
    </source>
</evidence>
<comment type="similarity">
    <text evidence="2 6">Belongs to the FKBP-type PPIase family.</text>
</comment>
<accession>A0A1G2MUF5</accession>
<evidence type="ECO:0000256" key="4">
    <source>
        <dbReference type="ARBA" id="ARBA00023235"/>
    </source>
</evidence>
<keyword evidence="4 5" id="KW-0413">Isomerase</keyword>
<dbReference type="STRING" id="1802312.A3C06_03415"/>
<keyword evidence="7" id="KW-0812">Transmembrane</keyword>
<evidence type="ECO:0000256" key="3">
    <source>
        <dbReference type="ARBA" id="ARBA00023110"/>
    </source>
</evidence>
<comment type="catalytic activity">
    <reaction evidence="1 5 6">
        <text>[protein]-peptidylproline (omega=180) = [protein]-peptidylproline (omega=0)</text>
        <dbReference type="Rhea" id="RHEA:16237"/>
        <dbReference type="Rhea" id="RHEA-COMP:10747"/>
        <dbReference type="Rhea" id="RHEA-COMP:10748"/>
        <dbReference type="ChEBI" id="CHEBI:83833"/>
        <dbReference type="ChEBI" id="CHEBI:83834"/>
        <dbReference type="EC" id="5.2.1.8"/>
    </reaction>
</comment>
<keyword evidence="7" id="KW-0472">Membrane</keyword>
<dbReference type="Gene3D" id="3.10.50.40">
    <property type="match status" value="1"/>
</dbReference>
<evidence type="ECO:0000256" key="6">
    <source>
        <dbReference type="RuleBase" id="RU003915"/>
    </source>
</evidence>
<evidence type="ECO:0000256" key="2">
    <source>
        <dbReference type="ARBA" id="ARBA00006577"/>
    </source>
</evidence>
<dbReference type="Pfam" id="PF00254">
    <property type="entry name" value="FKBP_C"/>
    <property type="match status" value="1"/>
</dbReference>
<feature type="transmembrane region" description="Helical" evidence="7">
    <location>
        <begin position="7"/>
        <end position="26"/>
    </location>
</feature>
<evidence type="ECO:0000256" key="1">
    <source>
        <dbReference type="ARBA" id="ARBA00000971"/>
    </source>
</evidence>
<comment type="caution">
    <text evidence="9">The sequence shown here is derived from an EMBL/GenBank/DDBJ whole genome shotgun (WGS) entry which is preliminary data.</text>
</comment>
<dbReference type="Proteomes" id="UP000177565">
    <property type="component" value="Unassembled WGS sequence"/>
</dbReference>
<evidence type="ECO:0000256" key="5">
    <source>
        <dbReference type="PROSITE-ProRule" id="PRU00277"/>
    </source>
</evidence>
<keyword evidence="3 5" id="KW-0697">Rotamase</keyword>
<feature type="domain" description="PPIase FKBP-type" evidence="8">
    <location>
        <begin position="83"/>
        <end position="176"/>
    </location>
</feature>
<dbReference type="SUPFAM" id="SSF54534">
    <property type="entry name" value="FKBP-like"/>
    <property type="match status" value="1"/>
</dbReference>
<keyword evidence="7" id="KW-1133">Transmembrane helix</keyword>
<evidence type="ECO:0000313" key="10">
    <source>
        <dbReference type="Proteomes" id="UP000177565"/>
    </source>
</evidence>
<proteinExistence type="inferred from homology"/>
<dbReference type="EMBL" id="MHRQ01000001">
    <property type="protein sequence ID" value="OHA27465.1"/>
    <property type="molecule type" value="Genomic_DNA"/>
</dbReference>
<organism evidence="9 10">
    <name type="scientific">Candidatus Taylorbacteria bacterium RIFCSPHIGHO2_02_FULL_46_13</name>
    <dbReference type="NCBI Taxonomy" id="1802312"/>
    <lineage>
        <taxon>Bacteria</taxon>
        <taxon>Candidatus Tayloriibacteriota</taxon>
    </lineage>
</organism>
<dbReference type="PROSITE" id="PS50059">
    <property type="entry name" value="FKBP_PPIASE"/>
    <property type="match status" value="1"/>
</dbReference>